<name>A0A1L5PIX5_PSEPU</name>
<evidence type="ECO:0000313" key="2">
    <source>
        <dbReference type="Proteomes" id="UP000185146"/>
    </source>
</evidence>
<protein>
    <submittedName>
        <fullName evidence="1">Uncharacterized protein</fullName>
    </submittedName>
</protein>
<sequence>MQSGVVYHRPLLSLREHRRQSTRDEASPSFFVSVATASHTQHTLNSHQWQQSRWLVGVGFPYDEPTLLVSNNDKTFMRMTKNKARVLEALAHIDPTTGLYPPYNAACLQAILKDDLGHGDFDLANLTRTLKALVEQGFVKCSLERVDMSGRIGCIHRCFAQRQLKYWPAKLDLDAMRVQYKITQEDRDLLLHNVFQRWYGLPQLTMGEFRSYKAELAAAK</sequence>
<accession>A0A1L5PIX5</accession>
<dbReference type="Proteomes" id="UP000185146">
    <property type="component" value="Chromosome"/>
</dbReference>
<dbReference type="RefSeq" id="WP_075043791.1">
    <property type="nucleotide sequence ID" value="NZ_CP018743.1"/>
</dbReference>
<gene>
    <name evidence="1" type="ORF">BL240_01285</name>
</gene>
<dbReference type="AlphaFoldDB" id="A0A1L5PIX5"/>
<proteinExistence type="predicted"/>
<dbReference type="EMBL" id="CP018743">
    <property type="protein sequence ID" value="APO80197.1"/>
    <property type="molecule type" value="Genomic_DNA"/>
</dbReference>
<reference evidence="1 2" key="1">
    <citation type="submission" date="2016-12" db="EMBL/GenBank/DDBJ databases">
        <title>Draft Genome Sequence of Mercury Resistant Pseudomonas DRA525.</title>
        <authorList>
            <person name="Drace K.M."/>
        </authorList>
    </citation>
    <scope>NUCLEOTIDE SEQUENCE [LARGE SCALE GENOMIC DNA]</scope>
    <source>
        <strain evidence="1 2">DRA525</strain>
    </source>
</reference>
<evidence type="ECO:0000313" key="1">
    <source>
        <dbReference type="EMBL" id="APO80197.1"/>
    </source>
</evidence>
<organism evidence="1 2">
    <name type="scientific">Pseudomonas putida</name>
    <name type="common">Arthrobacter siderocapsulatus</name>
    <dbReference type="NCBI Taxonomy" id="303"/>
    <lineage>
        <taxon>Bacteria</taxon>
        <taxon>Pseudomonadati</taxon>
        <taxon>Pseudomonadota</taxon>
        <taxon>Gammaproteobacteria</taxon>
        <taxon>Pseudomonadales</taxon>
        <taxon>Pseudomonadaceae</taxon>
        <taxon>Pseudomonas</taxon>
    </lineage>
</organism>